<evidence type="ECO:0000259" key="1">
    <source>
        <dbReference type="Pfam" id="PF00903"/>
    </source>
</evidence>
<dbReference type="Gene3D" id="3.10.180.10">
    <property type="entry name" value="2,3-Dihydroxybiphenyl 1,2-Dioxygenase, domain 1"/>
    <property type="match status" value="1"/>
</dbReference>
<dbReference type="EMBL" id="WMFA01000008">
    <property type="protein sequence ID" value="MYL72362.1"/>
    <property type="molecule type" value="Genomic_DNA"/>
</dbReference>
<dbReference type="GeneID" id="78008526"/>
<gene>
    <name evidence="2" type="ORF">GLW00_16065</name>
</gene>
<feature type="domain" description="Glyoxalase/fosfomycin resistance/dioxygenase" evidence="1">
    <location>
        <begin position="9"/>
        <end position="113"/>
    </location>
</feature>
<organism evidence="2 3">
    <name type="scientific">Halobacillus litoralis</name>
    <dbReference type="NCBI Taxonomy" id="45668"/>
    <lineage>
        <taxon>Bacteria</taxon>
        <taxon>Bacillati</taxon>
        <taxon>Bacillota</taxon>
        <taxon>Bacilli</taxon>
        <taxon>Bacillales</taxon>
        <taxon>Bacillaceae</taxon>
        <taxon>Halobacillus</taxon>
    </lineage>
</organism>
<proteinExistence type="predicted"/>
<dbReference type="InterPro" id="IPR004360">
    <property type="entry name" value="Glyas_Fos-R_dOase_dom"/>
</dbReference>
<dbReference type="AlphaFoldDB" id="A0A845FD08"/>
<dbReference type="SUPFAM" id="SSF54593">
    <property type="entry name" value="Glyoxalase/Bleomycin resistance protein/Dihydroxybiphenyl dioxygenase"/>
    <property type="match status" value="1"/>
</dbReference>
<dbReference type="InterPro" id="IPR029068">
    <property type="entry name" value="Glyas_Bleomycin-R_OHBP_Dase"/>
</dbReference>
<evidence type="ECO:0000313" key="3">
    <source>
        <dbReference type="Proteomes" id="UP000450457"/>
    </source>
</evidence>
<dbReference type="OrthoDB" id="2968364at2"/>
<dbReference type="RefSeq" id="WP_160915749.1">
    <property type="nucleotide sequence ID" value="NZ_WMFA01000008.1"/>
</dbReference>
<sequence>MSLFTGVYQINVRVKEIKQAVKWYEEILGLRILKDYGKTVVLEHEGGVPVCLIEKPPHTEFPDNLEGTHPVFSISPASVEKCRRTLEGRGVVVLEGGSEGHFKFRDLDGNLLEAYLPSLYQEDRFKSYR</sequence>
<protein>
    <recommendedName>
        <fullName evidence="1">Glyoxalase/fosfomycin resistance/dioxygenase domain-containing protein</fullName>
    </recommendedName>
</protein>
<dbReference type="Proteomes" id="UP000450457">
    <property type="component" value="Unassembled WGS sequence"/>
</dbReference>
<accession>A0A845FD08</accession>
<reference evidence="2 3" key="1">
    <citation type="submission" date="2019-11" db="EMBL/GenBank/DDBJ databases">
        <title>Genome sequences of 17 halophilic strains isolated from different environments.</title>
        <authorList>
            <person name="Furrow R.E."/>
        </authorList>
    </citation>
    <scope>NUCLEOTIDE SEQUENCE [LARGE SCALE GENOMIC DNA]</scope>
    <source>
        <strain evidence="2 3">SL-4</strain>
    </source>
</reference>
<dbReference type="Pfam" id="PF00903">
    <property type="entry name" value="Glyoxalase"/>
    <property type="match status" value="1"/>
</dbReference>
<comment type="caution">
    <text evidence="2">The sequence shown here is derived from an EMBL/GenBank/DDBJ whole genome shotgun (WGS) entry which is preliminary data.</text>
</comment>
<name>A0A845FD08_9BACI</name>
<evidence type="ECO:0000313" key="2">
    <source>
        <dbReference type="EMBL" id="MYL72362.1"/>
    </source>
</evidence>